<keyword evidence="4" id="KW-0560">Oxidoreductase</keyword>
<keyword evidence="5" id="KW-0472">Membrane</keyword>
<protein>
    <submittedName>
        <fullName evidence="6">Uncharacterized protein</fullName>
    </submittedName>
</protein>
<dbReference type="AlphaFoldDB" id="A0A9D4U6I1"/>
<evidence type="ECO:0000256" key="1">
    <source>
        <dbReference type="ARBA" id="ARBA00001974"/>
    </source>
</evidence>
<dbReference type="OrthoDB" id="9974421at2759"/>
<evidence type="ECO:0000256" key="4">
    <source>
        <dbReference type="ARBA" id="ARBA00023002"/>
    </source>
</evidence>
<accession>A0A9D4U6I1</accession>
<sequence length="239" mass="27510">MAIARDNRLLSMGHSNVDGWRHTLLRKVAQLLPRVERCNREDCEVFSGIFGNILWHENLTPRMHEWMNNEITTKLSLGALRHLHLVCLAGRIVDANGNDTYLQHPERLALPTTYISGGREILVMLDTSSMAHSFMQFHHPSFSHSRIVVPKYGHNDLLIGEHSGRDVFPHILDHLERFSRTKTSQHNEGKEDQHKCSRINPSEVEGMLKRSNFNLLSVMDNVTYLCCFMLIIAIFFLSK</sequence>
<dbReference type="EMBL" id="JABFUD020000022">
    <property type="protein sequence ID" value="KAI5062479.1"/>
    <property type="molecule type" value="Genomic_DNA"/>
</dbReference>
<reference evidence="6" key="1">
    <citation type="submission" date="2021-01" db="EMBL/GenBank/DDBJ databases">
        <title>Adiantum capillus-veneris genome.</title>
        <authorList>
            <person name="Fang Y."/>
            <person name="Liao Q."/>
        </authorList>
    </citation>
    <scope>NUCLEOTIDE SEQUENCE</scope>
    <source>
        <strain evidence="6">H3</strain>
        <tissue evidence="6">Leaf</tissue>
    </source>
</reference>
<keyword evidence="5" id="KW-1133">Transmembrane helix</keyword>
<dbReference type="InterPro" id="IPR052542">
    <property type="entry name" value="Cholesterol_Oxidase"/>
</dbReference>
<evidence type="ECO:0000313" key="7">
    <source>
        <dbReference type="Proteomes" id="UP000886520"/>
    </source>
</evidence>
<dbReference type="PANTHER" id="PTHR47470:SF1">
    <property type="entry name" value="FAD-DEPENDENT OXIDOREDUCTASE 2 FAD BINDING DOMAIN-CONTAINING PROTEIN"/>
    <property type="match status" value="1"/>
</dbReference>
<dbReference type="GO" id="GO:0016491">
    <property type="term" value="F:oxidoreductase activity"/>
    <property type="evidence" value="ECO:0007669"/>
    <property type="project" value="UniProtKB-KW"/>
</dbReference>
<proteinExistence type="predicted"/>
<keyword evidence="2" id="KW-0285">Flavoprotein</keyword>
<comment type="caution">
    <text evidence="6">The sequence shown here is derived from an EMBL/GenBank/DDBJ whole genome shotgun (WGS) entry which is preliminary data.</text>
</comment>
<organism evidence="6 7">
    <name type="scientific">Adiantum capillus-veneris</name>
    <name type="common">Maidenhair fern</name>
    <dbReference type="NCBI Taxonomy" id="13818"/>
    <lineage>
        <taxon>Eukaryota</taxon>
        <taxon>Viridiplantae</taxon>
        <taxon>Streptophyta</taxon>
        <taxon>Embryophyta</taxon>
        <taxon>Tracheophyta</taxon>
        <taxon>Polypodiopsida</taxon>
        <taxon>Polypodiidae</taxon>
        <taxon>Polypodiales</taxon>
        <taxon>Pteridineae</taxon>
        <taxon>Pteridaceae</taxon>
        <taxon>Vittarioideae</taxon>
        <taxon>Adiantum</taxon>
    </lineage>
</organism>
<evidence type="ECO:0000313" key="6">
    <source>
        <dbReference type="EMBL" id="KAI5062479.1"/>
    </source>
</evidence>
<feature type="transmembrane region" description="Helical" evidence="5">
    <location>
        <begin position="215"/>
        <end position="237"/>
    </location>
</feature>
<dbReference type="InterPro" id="IPR029058">
    <property type="entry name" value="AB_hydrolase_fold"/>
</dbReference>
<gene>
    <name evidence="6" type="ORF">GOP47_0023018</name>
</gene>
<dbReference type="PANTHER" id="PTHR47470">
    <property type="entry name" value="CHOLESTEROL OXIDASE"/>
    <property type="match status" value="1"/>
</dbReference>
<dbReference type="Gene3D" id="3.40.50.1820">
    <property type="entry name" value="alpha/beta hydrolase"/>
    <property type="match status" value="1"/>
</dbReference>
<keyword evidence="5" id="KW-0812">Transmembrane</keyword>
<evidence type="ECO:0000256" key="3">
    <source>
        <dbReference type="ARBA" id="ARBA00022827"/>
    </source>
</evidence>
<evidence type="ECO:0000256" key="5">
    <source>
        <dbReference type="SAM" id="Phobius"/>
    </source>
</evidence>
<name>A0A9D4U6I1_ADICA</name>
<evidence type="ECO:0000256" key="2">
    <source>
        <dbReference type="ARBA" id="ARBA00022630"/>
    </source>
</evidence>
<keyword evidence="7" id="KW-1185">Reference proteome</keyword>
<dbReference type="Proteomes" id="UP000886520">
    <property type="component" value="Chromosome 22"/>
</dbReference>
<comment type="cofactor">
    <cofactor evidence="1">
        <name>FAD</name>
        <dbReference type="ChEBI" id="CHEBI:57692"/>
    </cofactor>
</comment>
<keyword evidence="3" id="KW-0274">FAD</keyword>